<name>A0AAF0AU49_9CAUD</name>
<evidence type="ECO:0000313" key="1">
    <source>
        <dbReference type="EMBL" id="WBQ35262.1"/>
    </source>
</evidence>
<accession>A0AAF0AU49</accession>
<keyword evidence="2" id="KW-1185">Reference proteome</keyword>
<protein>
    <submittedName>
        <fullName evidence="1">Uncharacterized protein</fullName>
    </submittedName>
</protein>
<reference evidence="1" key="1">
    <citation type="submission" date="2022-11" db="EMBL/GenBank/DDBJ databases">
        <authorList>
            <person name="Wang C."/>
            <person name="Zeng J."/>
            <person name="Wang X."/>
            <person name="Zhao J."/>
            <person name="Ji F."/>
            <person name="Wang M."/>
            <person name="Zuo J."/>
            <person name="Guo Z."/>
        </authorList>
    </citation>
    <scope>NUCLEOTIDE SEQUENCE</scope>
</reference>
<evidence type="ECO:0000313" key="2">
    <source>
        <dbReference type="Proteomes" id="UP001210043"/>
    </source>
</evidence>
<sequence length="78" mass="8840">MGSTKGKQTKESDVKRVARFESEDFRSGDVRYVYVHEVEDEVWMVQVSGTSLSEPIFYHIGPFEDAHSAIDAAKTMLL</sequence>
<organism evidence="1 2">
    <name type="scientific">Pseudomonas phage pPA-3099-2aT.2</name>
    <dbReference type="NCBI Taxonomy" id="3003808"/>
    <lineage>
        <taxon>Viruses</taxon>
        <taxon>Duplodnaviria</taxon>
        <taxon>Heunggongvirae</taxon>
        <taxon>Uroviricota</taxon>
        <taxon>Caudoviricetes</taxon>
        <taxon>Vandenendeviridae</taxon>
        <taxon>Skurskavirinae</taxon>
        <taxon>Pakpunavirus</taxon>
        <taxon>Pakpunavirus pPA30992aT2</taxon>
    </lineage>
</organism>
<dbReference type="EMBL" id="OP784575">
    <property type="protein sequence ID" value="WBQ35262.1"/>
    <property type="molecule type" value="Genomic_DNA"/>
</dbReference>
<dbReference type="GeneID" id="80099333"/>
<dbReference type="KEGG" id="vg:80099333"/>
<proteinExistence type="predicted"/>
<dbReference type="RefSeq" id="YP_010762648.1">
    <property type="nucleotide sequence ID" value="NC_073606.1"/>
</dbReference>
<dbReference type="Proteomes" id="UP001210043">
    <property type="component" value="Segment"/>
</dbReference>